<name>A0A2G5K9A5_9RHOB</name>
<accession>A0A2G5K9A5</accession>
<sequence>MSHVIETERLILRAPVAKDWDQFQPFAMSDRAVGIGGPHDLGKAFRTFAAEIGHWQIRGYGMFAVTERGNDTALGLIGPWYPADWPETELAWMVWGQSEGKGIAYEAAAATRDFAFDVLGWDTAVSYVGHGVDRSAALARRLGAEIDTLAATPNGKPCQVFRHPNPKQVAA</sequence>
<dbReference type="InterPro" id="IPR016181">
    <property type="entry name" value="Acyl_CoA_acyltransferase"/>
</dbReference>
<dbReference type="SUPFAM" id="SSF55729">
    <property type="entry name" value="Acyl-CoA N-acyltransferases (Nat)"/>
    <property type="match status" value="1"/>
</dbReference>
<dbReference type="Gene3D" id="3.40.630.30">
    <property type="match status" value="1"/>
</dbReference>
<dbReference type="OrthoDB" id="6293260at2"/>
<comment type="caution">
    <text evidence="2">The sequence shown here is derived from an EMBL/GenBank/DDBJ whole genome shotgun (WGS) entry which is preliminary data.</text>
</comment>
<proteinExistence type="predicted"/>
<reference evidence="2 3" key="1">
    <citation type="submission" date="2016-08" db="EMBL/GenBank/DDBJ databases">
        <title>Draft genome of Amylibacter sp. strain 4G11.</title>
        <authorList>
            <person name="Wong S.-K."/>
            <person name="Hamasaki K."/>
            <person name="Yoshizawa S."/>
        </authorList>
    </citation>
    <scope>NUCLEOTIDE SEQUENCE [LARGE SCALE GENOMIC DNA]</scope>
    <source>
        <strain evidence="2 3">4G11</strain>
    </source>
</reference>
<dbReference type="InterPro" id="IPR051531">
    <property type="entry name" value="N-acetyltransferase"/>
</dbReference>
<evidence type="ECO:0000313" key="3">
    <source>
        <dbReference type="Proteomes" id="UP000231516"/>
    </source>
</evidence>
<dbReference type="PANTHER" id="PTHR43792">
    <property type="entry name" value="GNAT FAMILY, PUTATIVE (AFU_ORTHOLOGUE AFUA_3G00765)-RELATED-RELATED"/>
    <property type="match status" value="1"/>
</dbReference>
<dbReference type="InterPro" id="IPR000182">
    <property type="entry name" value="GNAT_dom"/>
</dbReference>
<dbReference type="GO" id="GO:0016747">
    <property type="term" value="F:acyltransferase activity, transferring groups other than amino-acyl groups"/>
    <property type="evidence" value="ECO:0007669"/>
    <property type="project" value="InterPro"/>
</dbReference>
<keyword evidence="3" id="KW-1185">Reference proteome</keyword>
<organism evidence="2 3">
    <name type="scientific">Paramylibacter kogurei</name>
    <dbReference type="NCBI Taxonomy" id="1889778"/>
    <lineage>
        <taxon>Bacteria</taxon>
        <taxon>Pseudomonadati</taxon>
        <taxon>Pseudomonadota</taxon>
        <taxon>Alphaproteobacteria</taxon>
        <taxon>Rhodobacterales</taxon>
        <taxon>Paracoccaceae</taxon>
        <taxon>Paramylibacter</taxon>
    </lineage>
</organism>
<feature type="domain" description="N-acetyltransferase" evidence="1">
    <location>
        <begin position="9"/>
        <end position="144"/>
    </location>
</feature>
<gene>
    <name evidence="2" type="ORF">BFP76_14210</name>
</gene>
<keyword evidence="2" id="KW-0808">Transferase</keyword>
<dbReference type="PANTHER" id="PTHR43792:SF1">
    <property type="entry name" value="N-ACETYLTRANSFERASE DOMAIN-CONTAINING PROTEIN"/>
    <property type="match status" value="1"/>
</dbReference>
<protein>
    <submittedName>
        <fullName evidence="2">GNAT family N-acetyltransferase</fullName>
    </submittedName>
</protein>
<dbReference type="EMBL" id="MDGM01000007">
    <property type="protein sequence ID" value="PIB26107.1"/>
    <property type="molecule type" value="Genomic_DNA"/>
</dbReference>
<dbReference type="Pfam" id="PF13302">
    <property type="entry name" value="Acetyltransf_3"/>
    <property type="match status" value="1"/>
</dbReference>
<evidence type="ECO:0000313" key="2">
    <source>
        <dbReference type="EMBL" id="PIB26107.1"/>
    </source>
</evidence>
<evidence type="ECO:0000259" key="1">
    <source>
        <dbReference type="Pfam" id="PF13302"/>
    </source>
</evidence>
<dbReference type="AlphaFoldDB" id="A0A2G5K9A5"/>
<dbReference type="Proteomes" id="UP000231516">
    <property type="component" value="Unassembled WGS sequence"/>
</dbReference>
<dbReference type="RefSeq" id="WP_099591856.1">
    <property type="nucleotide sequence ID" value="NZ_MDGM01000007.1"/>
</dbReference>